<accession>A0A0E9SRG4</accession>
<sequence>MLQKAVRLTIYSCYFFLNYQGKQNINRFFLFDC</sequence>
<dbReference type="AlphaFoldDB" id="A0A0E9SRG4"/>
<protein>
    <submittedName>
        <fullName evidence="1">Uncharacterized protein</fullName>
    </submittedName>
</protein>
<organism evidence="1">
    <name type="scientific">Anguilla anguilla</name>
    <name type="common">European freshwater eel</name>
    <name type="synonym">Muraena anguilla</name>
    <dbReference type="NCBI Taxonomy" id="7936"/>
    <lineage>
        <taxon>Eukaryota</taxon>
        <taxon>Metazoa</taxon>
        <taxon>Chordata</taxon>
        <taxon>Craniata</taxon>
        <taxon>Vertebrata</taxon>
        <taxon>Euteleostomi</taxon>
        <taxon>Actinopterygii</taxon>
        <taxon>Neopterygii</taxon>
        <taxon>Teleostei</taxon>
        <taxon>Anguilliformes</taxon>
        <taxon>Anguillidae</taxon>
        <taxon>Anguilla</taxon>
    </lineage>
</organism>
<proteinExistence type="predicted"/>
<name>A0A0E9SRG4_ANGAN</name>
<dbReference type="EMBL" id="GBXM01064681">
    <property type="protein sequence ID" value="JAH43896.1"/>
    <property type="molecule type" value="Transcribed_RNA"/>
</dbReference>
<reference evidence="1" key="2">
    <citation type="journal article" date="2015" name="Fish Shellfish Immunol.">
        <title>Early steps in the European eel (Anguilla anguilla)-Vibrio vulnificus interaction in the gills: Role of the RtxA13 toxin.</title>
        <authorList>
            <person name="Callol A."/>
            <person name="Pajuelo D."/>
            <person name="Ebbesson L."/>
            <person name="Teles M."/>
            <person name="MacKenzie S."/>
            <person name="Amaro C."/>
        </authorList>
    </citation>
    <scope>NUCLEOTIDE SEQUENCE</scope>
</reference>
<reference evidence="1" key="1">
    <citation type="submission" date="2014-11" db="EMBL/GenBank/DDBJ databases">
        <authorList>
            <person name="Amaro Gonzalez C."/>
        </authorList>
    </citation>
    <scope>NUCLEOTIDE SEQUENCE</scope>
</reference>
<evidence type="ECO:0000313" key="1">
    <source>
        <dbReference type="EMBL" id="JAH43896.1"/>
    </source>
</evidence>